<dbReference type="NCBIfam" id="TIGR01643">
    <property type="entry name" value="YD_repeat_2x"/>
    <property type="match status" value="1"/>
</dbReference>
<dbReference type="InterPro" id="IPR050708">
    <property type="entry name" value="T6SS_VgrG/RHS"/>
</dbReference>
<evidence type="ECO:0000313" key="2">
    <source>
        <dbReference type="Proteomes" id="UP000028631"/>
    </source>
</evidence>
<protein>
    <recommendedName>
        <fullName evidence="3">YD repeat-containing protein</fullName>
    </recommendedName>
</protein>
<dbReference type="PANTHER" id="PTHR32305:SF15">
    <property type="entry name" value="PROTEIN RHSA-RELATED"/>
    <property type="match status" value="1"/>
</dbReference>
<keyword evidence="2" id="KW-1185">Reference proteome</keyword>
<dbReference type="Pfam" id="PF05593">
    <property type="entry name" value="RHS_repeat"/>
    <property type="match status" value="1"/>
</dbReference>
<dbReference type="Gene3D" id="2.180.10.10">
    <property type="entry name" value="RHS repeat-associated core"/>
    <property type="match status" value="2"/>
</dbReference>
<dbReference type="InterPro" id="IPR031325">
    <property type="entry name" value="RHS_repeat"/>
</dbReference>
<dbReference type="InterPro" id="IPR006530">
    <property type="entry name" value="YD"/>
</dbReference>
<name>A0A085VR98_PSESX</name>
<dbReference type="EMBL" id="JPQU01000014">
    <property type="protein sequence ID" value="KFE57961.1"/>
    <property type="molecule type" value="Genomic_DNA"/>
</dbReference>
<evidence type="ECO:0000313" key="1">
    <source>
        <dbReference type="EMBL" id="KFE57961.1"/>
    </source>
</evidence>
<accession>A0A085VR98</accession>
<dbReference type="AlphaFoldDB" id="A0A085VR98"/>
<organism evidence="1 2">
    <name type="scientific">Pseudomonas syringae</name>
    <dbReference type="NCBI Taxonomy" id="317"/>
    <lineage>
        <taxon>Bacteria</taxon>
        <taxon>Pseudomonadati</taxon>
        <taxon>Pseudomonadota</taxon>
        <taxon>Gammaproteobacteria</taxon>
        <taxon>Pseudomonadales</taxon>
        <taxon>Pseudomonadaceae</taxon>
        <taxon>Pseudomonas</taxon>
    </lineage>
</organism>
<gene>
    <name evidence="1" type="ORF">IV01_01185</name>
</gene>
<dbReference type="Proteomes" id="UP000028631">
    <property type="component" value="Unassembled WGS sequence"/>
</dbReference>
<sequence>MAAVTSGNFILRDKKIKDLKTSRAGRDLFIEHKSGILEVLSSTSSSSSEWLVSKIYSPEGRAIYLEYSNVPGGRLLRTLRDENQRLLTVDVSNGSSRVSSITLWPDSSADRLVIELTQRKGELQKITVLSDKKFSGAWGFEYQNVTGLNVITRLDLPTGGTEKIRYQSSGLLLPPGAPMRALPAVSSHTIEPHSGQPAITRKYTYSPSNYLGYASSVKWRGDGDNLYEANADYRYSSTENLVQGKQTIRRTVRTYNRFHLQVEETVTQNGKVTRNSTRYHDKANVHFKNQPANLQLPAKVEVTYSDTSIRNRERTETTLTEYDDCGNILKKVSPTGIVEVFEYYPVGASDGCPADGFGEQRWLKSKTLKPAPGFAPAPTMVTHYRYVELPSASSERGKFLAVAQESVIQDGQTEPVVTITWDYESNLMSKGFGRVKQKTETVTGVTTTFDYSYEFIDGALCTHTTLTAADGCSSSTSTWQNISTGAEVKVVEQLGVTIKTGHDRLGRKTLEMVAPETSGQAVKTYSYKLPEIRDEPYETHSVAVNGAKTVTRFDGMSRESVIEIQDLDTVKAPMRDIYRANYDLLGQLIEEVNTDWLDGKPYAMSTRHTYDDWGNRNASTGPDGVIRHDSYDPILLTQTQGLDKAGTTVLTKNVFGKNDSVERFDREGNSLGITEYLYDGLGRCVQQINPDGHTTRFGYDFADRLIMTKLHDGTCIKKQFVAHSTENLATHIWVNEYLAGQRAYDGLLRVTSTTVGGRTETFTYEGAQPNPTTRVTASGKIVSYEYDPVLNNQMTERSVEGSSHLSATFTYDCTHARLTEASSPDHQHQLMYSLSGQHIGDQLDGQGLLSAGQRHSLKGLPMQYTDASGVAQVTQYDALCRISKVKQGSVTADYHYDSFGRVGKIETVDNQTKRKLTTQLEYDDFGREVGRLLTVDSNQPEELTQQFDASDRLVQRTLKQGHSVLRDETFAYDSRGRLEQYQCSAKYLPVDSAGNAIHGQTYVYDQLDNITQLTTRFTGGENIATYTYEYLDKTQLSRVAHTHPDYASQQATFTYDGDGNQLNDECGRRMIYDDLGRLASIAQEHA</sequence>
<dbReference type="PANTHER" id="PTHR32305">
    <property type="match status" value="1"/>
</dbReference>
<reference evidence="1 2" key="1">
    <citation type="submission" date="2014-07" db="EMBL/GenBank/DDBJ databases">
        <title>Draft Genome Sequences of Environmental Pseudomonas syringae strains.</title>
        <authorList>
            <person name="Baltrus D.A."/>
            <person name="Berge O."/>
            <person name="Morris C."/>
        </authorList>
    </citation>
    <scope>NUCLEOTIDE SEQUENCE [LARGE SCALE GENOMIC DNA]</scope>
    <source>
        <strain evidence="1 2">GAW0119</strain>
    </source>
</reference>
<comment type="caution">
    <text evidence="1">The sequence shown here is derived from an EMBL/GenBank/DDBJ whole genome shotgun (WGS) entry which is preliminary data.</text>
</comment>
<evidence type="ECO:0008006" key="3">
    <source>
        <dbReference type="Google" id="ProtNLM"/>
    </source>
</evidence>
<dbReference type="PATRIC" id="fig|317.175.peg.249"/>
<proteinExistence type="predicted"/>